<name>A0A642UHE6_DIURU</name>
<dbReference type="InterPro" id="IPR004918">
    <property type="entry name" value="Cdc37"/>
</dbReference>
<dbReference type="GeneID" id="54783096"/>
<evidence type="ECO:0000313" key="11">
    <source>
        <dbReference type="Proteomes" id="UP000449547"/>
    </source>
</evidence>
<evidence type="ECO:0000256" key="4">
    <source>
        <dbReference type="ARBA" id="ARBA00023186"/>
    </source>
</evidence>
<protein>
    <recommendedName>
        <fullName evidence="5">Hsp90 chaperone protein kinase-targeting subunit</fullName>
    </recommendedName>
</protein>
<dbReference type="InterPro" id="IPR013874">
    <property type="entry name" value="Cdc37_Hsp90-bd"/>
</dbReference>
<dbReference type="GO" id="GO:0006457">
    <property type="term" value="P:protein folding"/>
    <property type="evidence" value="ECO:0007669"/>
    <property type="project" value="TreeGrafter"/>
</dbReference>
<dbReference type="InterPro" id="IPR013873">
    <property type="entry name" value="Cdc37_C"/>
</dbReference>
<dbReference type="RefSeq" id="XP_034010741.1">
    <property type="nucleotide sequence ID" value="XM_034157319.1"/>
</dbReference>
<evidence type="ECO:0000259" key="8">
    <source>
        <dbReference type="SMART" id="SM01070"/>
    </source>
</evidence>
<comment type="subcellular location">
    <subcellularLocation>
        <location evidence="1">Cytoplasm</location>
    </subcellularLocation>
</comment>
<dbReference type="Pfam" id="PF08564">
    <property type="entry name" value="CDC37_C"/>
    <property type="match status" value="1"/>
</dbReference>
<dbReference type="PANTHER" id="PTHR12800">
    <property type="entry name" value="CDC37-RELATED"/>
    <property type="match status" value="1"/>
</dbReference>
<dbReference type="GO" id="GO:0050821">
    <property type="term" value="P:protein stabilization"/>
    <property type="evidence" value="ECO:0007669"/>
    <property type="project" value="TreeGrafter"/>
</dbReference>
<dbReference type="GO" id="GO:0051087">
    <property type="term" value="F:protein-folding chaperone binding"/>
    <property type="evidence" value="ECO:0007669"/>
    <property type="project" value="TreeGrafter"/>
</dbReference>
<dbReference type="SUPFAM" id="SSF101391">
    <property type="entry name" value="Hsp90 co-chaperone CDC37"/>
    <property type="match status" value="1"/>
</dbReference>
<dbReference type="SMART" id="SM01070">
    <property type="entry name" value="CDC37_M"/>
    <property type="match status" value="1"/>
</dbReference>
<dbReference type="VEuPathDB" id="FungiDB:DIURU_004445"/>
<evidence type="ECO:0000256" key="5">
    <source>
        <dbReference type="ARBA" id="ARBA00031396"/>
    </source>
</evidence>
<evidence type="ECO:0000256" key="2">
    <source>
        <dbReference type="ARBA" id="ARBA00006222"/>
    </source>
</evidence>
<dbReference type="Proteomes" id="UP000449547">
    <property type="component" value="Unassembled WGS sequence"/>
</dbReference>
<dbReference type="OMA" id="NYSKWDQ"/>
<proteinExistence type="inferred from homology"/>
<dbReference type="InterPro" id="IPR038189">
    <property type="entry name" value="Cdc37_Hsp90-bd_sf"/>
</dbReference>
<reference evidence="10 11" key="1">
    <citation type="submission" date="2019-07" db="EMBL/GenBank/DDBJ databases">
        <title>Genome assembly of two rare yeast pathogens: Diutina rugosa and Trichomonascus ciferrii.</title>
        <authorList>
            <person name="Mixao V."/>
            <person name="Saus E."/>
            <person name="Hansen A."/>
            <person name="Lass-Flor C."/>
            <person name="Gabaldon T."/>
        </authorList>
    </citation>
    <scope>NUCLEOTIDE SEQUENCE [LARGE SCALE GENOMIC DNA]</scope>
    <source>
        <strain evidence="10 11">CBS 613</strain>
    </source>
</reference>
<dbReference type="PANTHER" id="PTHR12800:SF4">
    <property type="entry name" value="HSP90 CO-CHAPERONE CDC37"/>
    <property type="match status" value="1"/>
</dbReference>
<comment type="similarity">
    <text evidence="2">Belongs to the CDC37 family.</text>
</comment>
<dbReference type="GO" id="GO:0051082">
    <property type="term" value="F:unfolded protein binding"/>
    <property type="evidence" value="ECO:0007669"/>
    <property type="project" value="TreeGrafter"/>
</dbReference>
<keyword evidence="11" id="KW-1185">Reference proteome</keyword>
<keyword evidence="4" id="KW-0143">Chaperone</keyword>
<dbReference type="Pfam" id="PF03234">
    <property type="entry name" value="CDC37_N"/>
    <property type="match status" value="1"/>
</dbReference>
<feature type="domain" description="Cdc37 Hsp90 binding" evidence="8">
    <location>
        <begin position="211"/>
        <end position="385"/>
    </location>
</feature>
<keyword evidence="3" id="KW-0963">Cytoplasm</keyword>
<dbReference type="AlphaFoldDB" id="A0A642UHE6"/>
<evidence type="ECO:0000256" key="1">
    <source>
        <dbReference type="ARBA" id="ARBA00004496"/>
    </source>
</evidence>
<dbReference type="Gene3D" id="1.20.58.610">
    <property type="entry name" value="Cdc37, Hsp90 binding domain"/>
    <property type="match status" value="1"/>
</dbReference>
<evidence type="ECO:0000259" key="7">
    <source>
        <dbReference type="SMART" id="SM01069"/>
    </source>
</evidence>
<feature type="domain" description="Cdc37 C-terminal" evidence="7">
    <location>
        <begin position="402"/>
        <end position="502"/>
    </location>
</feature>
<accession>A0A642UHE6</accession>
<evidence type="ECO:0000256" key="6">
    <source>
        <dbReference type="SAM" id="MobiDB-lite"/>
    </source>
</evidence>
<feature type="region of interest" description="Disordered" evidence="6">
    <location>
        <begin position="477"/>
        <end position="510"/>
    </location>
</feature>
<dbReference type="SMART" id="SM01069">
    <property type="entry name" value="CDC37_C"/>
    <property type="match status" value="1"/>
</dbReference>
<organism evidence="10 11">
    <name type="scientific">Diutina rugosa</name>
    <name type="common">Yeast</name>
    <name type="synonym">Candida rugosa</name>
    <dbReference type="NCBI Taxonomy" id="5481"/>
    <lineage>
        <taxon>Eukaryota</taxon>
        <taxon>Fungi</taxon>
        <taxon>Dikarya</taxon>
        <taxon>Ascomycota</taxon>
        <taxon>Saccharomycotina</taxon>
        <taxon>Pichiomycetes</taxon>
        <taxon>Debaryomycetaceae</taxon>
        <taxon>Diutina</taxon>
    </lineage>
</organism>
<gene>
    <name evidence="10" type="ORF">DIURU_004445</name>
</gene>
<evidence type="ECO:0000313" key="10">
    <source>
        <dbReference type="EMBL" id="KAA8899064.1"/>
    </source>
</evidence>
<dbReference type="GO" id="GO:0031072">
    <property type="term" value="F:heat shock protein binding"/>
    <property type="evidence" value="ECO:0007669"/>
    <property type="project" value="TreeGrafter"/>
</dbReference>
<evidence type="ECO:0000256" key="3">
    <source>
        <dbReference type="ARBA" id="ARBA00022490"/>
    </source>
</evidence>
<sequence length="510" mass="58566">MPINYSKWDHIELSDDSDIEVHPNVDKRSFIRWKQQDIREKRAQRNQEIKTLLVQLTMYKKLNDRVDYLLETLKPEELLNNKKVLDTLKQKYDPTENFNYERIKKEQGDDLRKGLRDLEFDQAEMENTPPYNEMIEDLLIQIKDEKPDVAADKSGQKLVQELKDHRKKIDDVMSTQTVKLDNVLHEKAQLITPDDYHTGFDRSVLNKGTSSKSAPATSTETQQSIEVINSPSASAAAPKKKYEPKAILDDLILLPETQEFGDIPADKLRQSAEFMISHPEICVEQQKDALIMSAFDVQLEGRTKETRRIVHQSLLIQYVAQLAGNTAKANPDATVRAVKLFFSKLEEPGPARTGFFQDVDNTVKHIETRCKIIEQEQLDKEAGEEEQLIQLKALDEGTELTVNLPEEGTKEYEIFSTKLPQGFQDAIRAQSLDKVNEEFAKLKVEDAEKVLDIFNECGVIGVSGYLENEDEFKALQEQQQQQALDQQQQEAKQQRAAKQEQEFNTQDEVD</sequence>
<dbReference type="SMART" id="SM01071">
    <property type="entry name" value="CDC37_N"/>
    <property type="match status" value="1"/>
</dbReference>
<dbReference type="Pfam" id="PF08565">
    <property type="entry name" value="CDC37_M"/>
    <property type="match status" value="1"/>
</dbReference>
<comment type="caution">
    <text evidence="10">The sequence shown here is derived from an EMBL/GenBank/DDBJ whole genome shotgun (WGS) entry which is preliminary data.</text>
</comment>
<dbReference type="GO" id="GO:0005737">
    <property type="term" value="C:cytoplasm"/>
    <property type="evidence" value="ECO:0007669"/>
    <property type="project" value="UniProtKB-SubCell"/>
</dbReference>
<dbReference type="GO" id="GO:0019901">
    <property type="term" value="F:protein kinase binding"/>
    <property type="evidence" value="ECO:0007669"/>
    <property type="project" value="InterPro"/>
</dbReference>
<dbReference type="InterPro" id="IPR013855">
    <property type="entry name" value="Cdc37_N_dom"/>
</dbReference>
<dbReference type="OrthoDB" id="440202at2759"/>
<feature type="domain" description="Cdc37 N-terminal" evidence="9">
    <location>
        <begin position="2"/>
        <end position="203"/>
    </location>
</feature>
<dbReference type="EMBL" id="SWFT01000130">
    <property type="protein sequence ID" value="KAA8899064.1"/>
    <property type="molecule type" value="Genomic_DNA"/>
</dbReference>
<evidence type="ECO:0000259" key="9">
    <source>
        <dbReference type="SMART" id="SM01071"/>
    </source>
</evidence>
<feature type="compositionally biased region" description="Low complexity" evidence="6">
    <location>
        <begin position="477"/>
        <end position="496"/>
    </location>
</feature>